<organism evidence="6 7">
    <name type="scientific">Symbiodinium necroappetens</name>
    <dbReference type="NCBI Taxonomy" id="1628268"/>
    <lineage>
        <taxon>Eukaryota</taxon>
        <taxon>Sar</taxon>
        <taxon>Alveolata</taxon>
        <taxon>Dinophyceae</taxon>
        <taxon>Suessiales</taxon>
        <taxon>Symbiodiniaceae</taxon>
        <taxon>Symbiodinium</taxon>
    </lineage>
</organism>
<feature type="non-terminal residue" evidence="6">
    <location>
        <position position="470"/>
    </location>
</feature>
<evidence type="ECO:0000256" key="5">
    <source>
        <dbReference type="SAM" id="Phobius"/>
    </source>
</evidence>
<comment type="subcellular location">
    <subcellularLocation>
        <location evidence="1">Membrane</location>
        <topology evidence="1">Multi-pass membrane protein</topology>
    </subcellularLocation>
</comment>
<gene>
    <name evidence="6" type="ORF">SNEC2469_LOCUS27450</name>
</gene>
<accession>A0A813AD94</accession>
<dbReference type="PANTHER" id="PTHR10231">
    <property type="entry name" value="NUCLEOTIDE-SUGAR TRANSMEMBRANE TRANSPORTER"/>
    <property type="match status" value="1"/>
</dbReference>
<dbReference type="GO" id="GO:0000139">
    <property type="term" value="C:Golgi membrane"/>
    <property type="evidence" value="ECO:0007669"/>
    <property type="project" value="InterPro"/>
</dbReference>
<feature type="transmembrane region" description="Helical" evidence="5">
    <location>
        <begin position="138"/>
        <end position="157"/>
    </location>
</feature>
<protein>
    <submittedName>
        <fullName evidence="6">Uncharacterized protein</fullName>
    </submittedName>
</protein>
<feature type="transmembrane region" description="Helical" evidence="5">
    <location>
        <begin position="92"/>
        <end position="118"/>
    </location>
</feature>
<sequence>NLQWRTGLASGAHGEVSDLVSDEVSAPPVDFFSPVQHTTSRKRLDSSQMSRCASWPTFDARSPRKIWMLSPEMESDLKAKDPRLWQRLQTQLGLAVQAVTLLLVVGTYAACPLTVSWAKIVGHSADGVAIKGRPFKEGSVIVASWLLIATVGLLLSAATGGRHHVRRCFDLRSILTFAPAGIGWAMADACEVMAVARMDPATYGVLSQGRLLSSAAAAWVFCGLRQSGLQWGILACLSCICMAYCMTPDESRPNAERLFEWRLHHESLQITLKRHSPLPEDETQEQLAGVLFAMCKVTLSVLSSVYVEMCFKSGAGEPTRLHVQMTQVSFSSIIAATTAYLFICGVQNEDPTQFFSGQDGSWSRKTMIVAAMYCWREWICSLCVKHFDSLVKNICNAASLVVTYGFTVLVAREKDFSVLKAFLLVAIVMEVINYCYTRRVVKQPKEEIPVAEYSNLYLTGPAAKVELAYS</sequence>
<evidence type="ECO:0000256" key="2">
    <source>
        <dbReference type="ARBA" id="ARBA00022692"/>
    </source>
</evidence>
<keyword evidence="4 5" id="KW-0472">Membrane</keyword>
<evidence type="ECO:0000256" key="4">
    <source>
        <dbReference type="ARBA" id="ARBA00023136"/>
    </source>
</evidence>
<evidence type="ECO:0000256" key="1">
    <source>
        <dbReference type="ARBA" id="ARBA00004141"/>
    </source>
</evidence>
<dbReference type="Pfam" id="PF04142">
    <property type="entry name" value="Nuc_sug_transp"/>
    <property type="match status" value="1"/>
</dbReference>
<evidence type="ECO:0000313" key="6">
    <source>
        <dbReference type="EMBL" id="CAE7863522.1"/>
    </source>
</evidence>
<dbReference type="OrthoDB" id="408493at2759"/>
<evidence type="ECO:0000256" key="3">
    <source>
        <dbReference type="ARBA" id="ARBA00022989"/>
    </source>
</evidence>
<dbReference type="AlphaFoldDB" id="A0A813AD94"/>
<reference evidence="6" key="1">
    <citation type="submission" date="2021-02" db="EMBL/GenBank/DDBJ databases">
        <authorList>
            <person name="Dougan E. K."/>
            <person name="Rhodes N."/>
            <person name="Thang M."/>
            <person name="Chan C."/>
        </authorList>
    </citation>
    <scope>NUCLEOTIDE SEQUENCE</scope>
</reference>
<name>A0A813AD94_9DINO</name>
<keyword evidence="7" id="KW-1185">Reference proteome</keyword>
<dbReference type="EMBL" id="CAJNJA010057830">
    <property type="protein sequence ID" value="CAE7863522.1"/>
    <property type="molecule type" value="Genomic_DNA"/>
</dbReference>
<keyword evidence="3 5" id="KW-1133">Transmembrane helix</keyword>
<dbReference type="InterPro" id="IPR007271">
    <property type="entry name" value="Nuc_sug_transpt"/>
</dbReference>
<evidence type="ECO:0000313" key="7">
    <source>
        <dbReference type="Proteomes" id="UP000601435"/>
    </source>
</evidence>
<proteinExistence type="predicted"/>
<comment type="caution">
    <text evidence="6">The sequence shown here is derived from an EMBL/GenBank/DDBJ whole genome shotgun (WGS) entry which is preliminary data.</text>
</comment>
<feature type="transmembrane region" description="Helical" evidence="5">
    <location>
        <begin position="169"/>
        <end position="187"/>
    </location>
</feature>
<dbReference type="GO" id="GO:0015165">
    <property type="term" value="F:pyrimidine nucleotide-sugar transmembrane transporter activity"/>
    <property type="evidence" value="ECO:0007669"/>
    <property type="project" value="InterPro"/>
</dbReference>
<dbReference type="Proteomes" id="UP000601435">
    <property type="component" value="Unassembled WGS sequence"/>
</dbReference>
<keyword evidence="2 5" id="KW-0812">Transmembrane</keyword>